<evidence type="ECO:0000313" key="2">
    <source>
        <dbReference type="EMBL" id="MCD7452226.1"/>
    </source>
</evidence>
<reference evidence="2 3" key="1">
    <citation type="journal article" date="2021" name="BMC Genomics">
        <title>Datura genome reveals duplications of psychoactive alkaloid biosynthetic genes and high mutation rate following tissue culture.</title>
        <authorList>
            <person name="Rajewski A."/>
            <person name="Carter-House D."/>
            <person name="Stajich J."/>
            <person name="Litt A."/>
        </authorList>
    </citation>
    <scope>NUCLEOTIDE SEQUENCE [LARGE SCALE GENOMIC DNA]</scope>
    <source>
        <strain evidence="2">AR-01</strain>
    </source>
</reference>
<feature type="region of interest" description="Disordered" evidence="1">
    <location>
        <begin position="50"/>
        <end position="77"/>
    </location>
</feature>
<proteinExistence type="predicted"/>
<accession>A0ABS8RZN3</accession>
<protein>
    <submittedName>
        <fullName evidence="2">Cell number regulator 6</fullName>
    </submittedName>
</protein>
<dbReference type="EMBL" id="JACEIK010000202">
    <property type="protein sequence ID" value="MCD7452226.1"/>
    <property type="molecule type" value="Genomic_DNA"/>
</dbReference>
<evidence type="ECO:0000256" key="1">
    <source>
        <dbReference type="SAM" id="MobiDB-lite"/>
    </source>
</evidence>
<organism evidence="2 3">
    <name type="scientific">Datura stramonium</name>
    <name type="common">Jimsonweed</name>
    <name type="synonym">Common thornapple</name>
    <dbReference type="NCBI Taxonomy" id="4076"/>
    <lineage>
        <taxon>Eukaryota</taxon>
        <taxon>Viridiplantae</taxon>
        <taxon>Streptophyta</taxon>
        <taxon>Embryophyta</taxon>
        <taxon>Tracheophyta</taxon>
        <taxon>Spermatophyta</taxon>
        <taxon>Magnoliopsida</taxon>
        <taxon>eudicotyledons</taxon>
        <taxon>Gunneridae</taxon>
        <taxon>Pentapetalae</taxon>
        <taxon>asterids</taxon>
        <taxon>lamiids</taxon>
        <taxon>Solanales</taxon>
        <taxon>Solanaceae</taxon>
        <taxon>Solanoideae</taxon>
        <taxon>Datureae</taxon>
        <taxon>Datura</taxon>
    </lineage>
</organism>
<evidence type="ECO:0000313" key="3">
    <source>
        <dbReference type="Proteomes" id="UP000823775"/>
    </source>
</evidence>
<gene>
    <name evidence="2" type="primary">CNR6_2</name>
    <name evidence="2" type="ORF">HAX54_015890</name>
</gene>
<sequence length="77" mass="8552">DSPCDPCMVHCCLHWCAMCQEHREMKLHLSCNDNPTTTVVDPPPVQEMNASGNDDQAVADSSGKEIVPYDNMEMQSL</sequence>
<feature type="non-terminal residue" evidence="2">
    <location>
        <position position="1"/>
    </location>
</feature>
<name>A0ABS8RZN3_DATST</name>
<dbReference type="Proteomes" id="UP000823775">
    <property type="component" value="Unassembled WGS sequence"/>
</dbReference>
<comment type="caution">
    <text evidence="2">The sequence shown here is derived from an EMBL/GenBank/DDBJ whole genome shotgun (WGS) entry which is preliminary data.</text>
</comment>
<keyword evidence="3" id="KW-1185">Reference proteome</keyword>